<dbReference type="EMBL" id="LCBQ01000018">
    <property type="protein sequence ID" value="KKS13310.1"/>
    <property type="molecule type" value="Genomic_DNA"/>
</dbReference>
<comment type="caution">
    <text evidence="1">The sequence shown here is derived from an EMBL/GenBank/DDBJ whole genome shotgun (WGS) entry which is preliminary data.</text>
</comment>
<dbReference type="InterPro" id="IPR027417">
    <property type="entry name" value="P-loop_NTPase"/>
</dbReference>
<proteinExistence type="predicted"/>
<evidence type="ECO:0000313" key="1">
    <source>
        <dbReference type="EMBL" id="KKS13310.1"/>
    </source>
</evidence>
<evidence type="ECO:0008006" key="3">
    <source>
        <dbReference type="Google" id="ProtNLM"/>
    </source>
</evidence>
<dbReference type="SUPFAM" id="SSF52540">
    <property type="entry name" value="P-loop containing nucleoside triphosphate hydrolases"/>
    <property type="match status" value="1"/>
</dbReference>
<dbReference type="Pfam" id="PF13177">
    <property type="entry name" value="DNA_pol3_delta2"/>
    <property type="match status" value="1"/>
</dbReference>
<dbReference type="AlphaFoldDB" id="A0A0G0WKF4"/>
<evidence type="ECO:0000313" key="2">
    <source>
        <dbReference type="Proteomes" id="UP000034380"/>
    </source>
</evidence>
<dbReference type="Gene3D" id="3.40.50.300">
    <property type="entry name" value="P-loop containing nucleotide triphosphate hydrolases"/>
    <property type="match status" value="1"/>
</dbReference>
<accession>A0A0G0WKF4</accession>
<gene>
    <name evidence="1" type="ORF">UU70_C0018G0003</name>
</gene>
<name>A0A0G0WKF4_9BACT</name>
<reference evidence="1 2" key="1">
    <citation type="journal article" date="2015" name="Nature">
        <title>rRNA introns, odd ribosomes, and small enigmatic genomes across a large radiation of phyla.</title>
        <authorList>
            <person name="Brown C.T."/>
            <person name="Hug L.A."/>
            <person name="Thomas B.C."/>
            <person name="Sharon I."/>
            <person name="Castelle C.J."/>
            <person name="Singh A."/>
            <person name="Wilkins M.J."/>
            <person name="Williams K.H."/>
            <person name="Banfield J.F."/>
        </authorList>
    </citation>
    <scope>NUCLEOTIDE SEQUENCE [LARGE SCALE GENOMIC DNA]</scope>
</reference>
<organism evidence="1 2">
    <name type="scientific">Candidatus Yanofskybacteria bacterium GW2011_GWA1_41_6</name>
    <dbReference type="NCBI Taxonomy" id="1619020"/>
    <lineage>
        <taxon>Bacteria</taxon>
        <taxon>Candidatus Yanofskyibacteriota</taxon>
    </lineage>
</organism>
<protein>
    <recommendedName>
        <fullName evidence="3">DNA polymerase III subunit delta</fullName>
    </recommendedName>
</protein>
<dbReference type="Proteomes" id="UP000034380">
    <property type="component" value="Unassembled WGS sequence"/>
</dbReference>
<sequence length="94" mass="10988">MTWRTIGFDNQKKTFEDLIKQGALSHAYIFQGPKHIGKKMFAQDLFVQVNGREKFDSTDPDLFNIAPRVTEGDTKIYIEDIRDLKTFLYFSYST</sequence>